<dbReference type="InterPro" id="IPR022677">
    <property type="entry name" value="NMT_C"/>
</dbReference>
<keyword evidence="6 9" id="KW-0808">Transferase</keyword>
<dbReference type="PROSITE" id="PS00975">
    <property type="entry name" value="NMT_1"/>
    <property type="match status" value="1"/>
</dbReference>
<dbReference type="InterPro" id="IPR000903">
    <property type="entry name" value="NMT"/>
</dbReference>
<evidence type="ECO:0000256" key="8">
    <source>
        <dbReference type="ARBA" id="ARBA00048276"/>
    </source>
</evidence>
<comment type="catalytic activity">
    <reaction evidence="8 9">
        <text>N-terminal glycyl-[protein] + tetradecanoyl-CoA = N-tetradecanoylglycyl-[protein] + CoA + H(+)</text>
        <dbReference type="Rhea" id="RHEA:15521"/>
        <dbReference type="Rhea" id="RHEA-COMP:12666"/>
        <dbReference type="Rhea" id="RHEA-COMP:12667"/>
        <dbReference type="ChEBI" id="CHEBI:15378"/>
        <dbReference type="ChEBI" id="CHEBI:57287"/>
        <dbReference type="ChEBI" id="CHEBI:57385"/>
        <dbReference type="ChEBI" id="CHEBI:64723"/>
        <dbReference type="ChEBI" id="CHEBI:133050"/>
        <dbReference type="EC" id="2.3.1.97"/>
    </reaction>
</comment>
<evidence type="ECO:0000256" key="1">
    <source>
        <dbReference type="ARBA" id="ARBA00003900"/>
    </source>
</evidence>
<dbReference type="EC" id="2.3.1.97" evidence="4 9"/>
<feature type="compositionally biased region" description="Polar residues" evidence="11">
    <location>
        <begin position="40"/>
        <end position="76"/>
    </location>
</feature>
<evidence type="ECO:0000256" key="11">
    <source>
        <dbReference type="SAM" id="MobiDB-lite"/>
    </source>
</evidence>
<comment type="similarity">
    <text evidence="2 10">Belongs to the NMT family.</text>
</comment>
<dbReference type="InterPro" id="IPR016181">
    <property type="entry name" value="Acyl_CoA_acyltransferase"/>
</dbReference>
<gene>
    <name evidence="14" type="ORF">GOMPHAMPRED_002762</name>
</gene>
<evidence type="ECO:0000256" key="3">
    <source>
        <dbReference type="ARBA" id="ARBA00011245"/>
    </source>
</evidence>
<dbReference type="Gene3D" id="3.40.630.30">
    <property type="match status" value="2"/>
</dbReference>
<dbReference type="SUPFAM" id="SSF55729">
    <property type="entry name" value="Acyl-CoA N-acyltransferases (Nat)"/>
    <property type="match status" value="2"/>
</dbReference>
<dbReference type="PIRSF" id="PIRSF015892">
    <property type="entry name" value="N-myristl_transf"/>
    <property type="match status" value="1"/>
</dbReference>
<comment type="caution">
    <text evidence="14">The sequence shown here is derived from an EMBL/GenBank/DDBJ whole genome shotgun (WGS) entry which is preliminary data.</text>
</comment>
<feature type="domain" description="Glycylpeptide N-tetradecanoyltransferase C-terminal" evidence="13">
    <location>
        <begin position="303"/>
        <end position="531"/>
    </location>
</feature>
<evidence type="ECO:0000256" key="9">
    <source>
        <dbReference type="RuleBase" id="RU000586"/>
    </source>
</evidence>
<name>A0A8H3FJP4_9LECA</name>
<dbReference type="InterPro" id="IPR022678">
    <property type="entry name" value="NMT_CS"/>
</dbReference>
<comment type="subunit">
    <text evidence="3">Monomer.</text>
</comment>
<evidence type="ECO:0000256" key="7">
    <source>
        <dbReference type="ARBA" id="ARBA00023315"/>
    </source>
</evidence>
<keyword evidence="15" id="KW-1185">Reference proteome</keyword>
<evidence type="ECO:0000313" key="14">
    <source>
        <dbReference type="EMBL" id="CAF9923188.1"/>
    </source>
</evidence>
<reference evidence="14" key="1">
    <citation type="submission" date="2021-03" db="EMBL/GenBank/DDBJ databases">
        <authorList>
            <person name="Tagirdzhanova G."/>
        </authorList>
    </citation>
    <scope>NUCLEOTIDE SEQUENCE</scope>
</reference>
<dbReference type="Proteomes" id="UP000664169">
    <property type="component" value="Unassembled WGS sequence"/>
</dbReference>
<dbReference type="Pfam" id="PF02799">
    <property type="entry name" value="NMT_C"/>
    <property type="match status" value="1"/>
</dbReference>
<dbReference type="AlphaFoldDB" id="A0A8H3FJP4"/>
<evidence type="ECO:0000256" key="6">
    <source>
        <dbReference type="ARBA" id="ARBA00022679"/>
    </source>
</evidence>
<dbReference type="InterPro" id="IPR022676">
    <property type="entry name" value="NMT_N"/>
</dbReference>
<dbReference type="OrthoDB" id="60315at2759"/>
<dbReference type="FunFam" id="3.40.630.30:FF:000042">
    <property type="entry name" value="Glycylpeptide N-tetradecanoyltransferase"/>
    <property type="match status" value="1"/>
</dbReference>
<dbReference type="EMBL" id="CAJPDQ010000019">
    <property type="protein sequence ID" value="CAF9923188.1"/>
    <property type="molecule type" value="Genomic_DNA"/>
</dbReference>
<dbReference type="Pfam" id="PF01233">
    <property type="entry name" value="NMT"/>
    <property type="match status" value="1"/>
</dbReference>
<dbReference type="PANTHER" id="PTHR11377:SF5">
    <property type="entry name" value="GLYCYLPEPTIDE N-TETRADECANOYLTRANSFERASE"/>
    <property type="match status" value="1"/>
</dbReference>
<evidence type="ECO:0000256" key="10">
    <source>
        <dbReference type="RuleBase" id="RU004178"/>
    </source>
</evidence>
<feature type="compositionally biased region" description="Polar residues" evidence="11">
    <location>
        <begin position="22"/>
        <end position="33"/>
    </location>
</feature>
<proteinExistence type="inferred from homology"/>
<evidence type="ECO:0000256" key="2">
    <source>
        <dbReference type="ARBA" id="ARBA00009469"/>
    </source>
</evidence>
<feature type="domain" description="Glycylpeptide N-tetradecanoyltransferase N-terminal" evidence="12">
    <location>
        <begin position="135"/>
        <end position="289"/>
    </location>
</feature>
<evidence type="ECO:0000256" key="5">
    <source>
        <dbReference type="ARBA" id="ARBA00022240"/>
    </source>
</evidence>
<dbReference type="PANTHER" id="PTHR11377">
    <property type="entry name" value="N-MYRISTOYL TRANSFERASE"/>
    <property type="match status" value="1"/>
</dbReference>
<accession>A0A8H3FJP4</accession>
<feature type="compositionally biased region" description="Basic and acidic residues" evidence="11">
    <location>
        <begin position="1"/>
        <end position="12"/>
    </location>
</feature>
<evidence type="ECO:0000256" key="4">
    <source>
        <dbReference type="ARBA" id="ARBA00012923"/>
    </source>
</evidence>
<dbReference type="GO" id="GO:0005737">
    <property type="term" value="C:cytoplasm"/>
    <property type="evidence" value="ECO:0007669"/>
    <property type="project" value="TreeGrafter"/>
</dbReference>
<feature type="region of interest" description="Disordered" evidence="11">
    <location>
        <begin position="1"/>
        <end position="82"/>
    </location>
</feature>
<dbReference type="GO" id="GO:0004379">
    <property type="term" value="F:glycylpeptide N-tetradecanoyltransferase activity"/>
    <property type="evidence" value="ECO:0007669"/>
    <property type="project" value="UniProtKB-EC"/>
</dbReference>
<evidence type="ECO:0000313" key="15">
    <source>
        <dbReference type="Proteomes" id="UP000664169"/>
    </source>
</evidence>
<protein>
    <recommendedName>
        <fullName evidence="5 9">Glycylpeptide N-tetradecanoyltransferase</fullName>
        <ecNumber evidence="4 9">2.3.1.97</ecNumber>
    </recommendedName>
</protein>
<sequence>MADPSKKDKPASSEDAVEPTGEETSYQHNTDSLQPEHQENATATKNGSTAEVSKATSNSDKPTDTSISSGETSSGNDKGKAAEALSKLDPAQMLAGLNLGKKTPKDMESYKFWQTQPVPRFDEATTKPDGEIKKVDPDKVPKEPRALLAGFEWVTMDLEDSAELTEVYELLNGHYVEDDEAQFRLNYSASFFNWALKAPGWRKEWHVGVRATKSRKLIAFISAIPAQLKIRDNTLNTSEVNFLCIHKKLRSKRLAPILIEEITRRCHLVGVYQAIYTGGQILPKPLSSCRYFHRAINWNKLYECGFANLPIGSTIQRQLTRTFIASSTSLPGFRAMEKKDIPAVHDLLSRYLNKFSLAPIFSQEEIAHWLFYDPKSSSDDRMVWGYVVEQDGAITDLMTFYRLDSSIIGNQKYSNIKAAYLFYYATETAFSNDDKLLKERLNALTFDTLVMAKKVRFLSPMALYLQLQLSFDVCNALTLLDNPLFLERQRFSPGDSQLHYYLYNYRAAPVPGGINPKNDVDESKRGGVGVVML</sequence>
<keyword evidence="7 9" id="KW-0012">Acyltransferase</keyword>
<organism evidence="14 15">
    <name type="scientific">Gomphillus americanus</name>
    <dbReference type="NCBI Taxonomy" id="1940652"/>
    <lineage>
        <taxon>Eukaryota</taxon>
        <taxon>Fungi</taxon>
        <taxon>Dikarya</taxon>
        <taxon>Ascomycota</taxon>
        <taxon>Pezizomycotina</taxon>
        <taxon>Lecanoromycetes</taxon>
        <taxon>OSLEUM clade</taxon>
        <taxon>Ostropomycetidae</taxon>
        <taxon>Ostropales</taxon>
        <taxon>Graphidaceae</taxon>
        <taxon>Gomphilloideae</taxon>
        <taxon>Gomphillus</taxon>
    </lineage>
</organism>
<comment type="function">
    <text evidence="1 9">Adds a myristoyl group to the N-terminal glycine residue of certain cellular proteins.</text>
</comment>
<evidence type="ECO:0000259" key="12">
    <source>
        <dbReference type="Pfam" id="PF01233"/>
    </source>
</evidence>
<evidence type="ECO:0000259" key="13">
    <source>
        <dbReference type="Pfam" id="PF02799"/>
    </source>
</evidence>